<dbReference type="InterPro" id="IPR000719">
    <property type="entry name" value="Prot_kinase_dom"/>
</dbReference>
<comment type="catalytic activity">
    <reaction evidence="8">
        <text>L-seryl-[protein] + ATP = O-phospho-L-seryl-[protein] + ADP + H(+)</text>
        <dbReference type="Rhea" id="RHEA:17989"/>
        <dbReference type="Rhea" id="RHEA-COMP:9863"/>
        <dbReference type="Rhea" id="RHEA-COMP:11604"/>
        <dbReference type="ChEBI" id="CHEBI:15378"/>
        <dbReference type="ChEBI" id="CHEBI:29999"/>
        <dbReference type="ChEBI" id="CHEBI:30616"/>
        <dbReference type="ChEBI" id="CHEBI:83421"/>
        <dbReference type="ChEBI" id="CHEBI:456216"/>
        <dbReference type="EC" id="2.7.11.1"/>
    </reaction>
</comment>
<dbReference type="EC" id="2.7.11.1" evidence="1"/>
<dbReference type="PANTHER" id="PTHR44899:SF1">
    <property type="entry name" value="SERINE_THREONINE-PROTEIN KINASE NEK5"/>
    <property type="match status" value="1"/>
</dbReference>
<dbReference type="PANTHER" id="PTHR44899">
    <property type="entry name" value="CAMK FAMILY PROTEIN KINASE"/>
    <property type="match status" value="1"/>
</dbReference>
<dbReference type="InterPro" id="IPR051131">
    <property type="entry name" value="NEK_Ser/Thr_kinase_NIMA"/>
</dbReference>
<dbReference type="Pfam" id="PF00069">
    <property type="entry name" value="Pkinase"/>
    <property type="match status" value="1"/>
</dbReference>
<keyword evidence="11" id="KW-1185">Reference proteome</keyword>
<evidence type="ECO:0000256" key="7">
    <source>
        <dbReference type="ARBA" id="ARBA00047899"/>
    </source>
</evidence>
<dbReference type="InterPro" id="IPR011009">
    <property type="entry name" value="Kinase-like_dom_sf"/>
</dbReference>
<evidence type="ECO:0000256" key="6">
    <source>
        <dbReference type="ARBA" id="ARBA00022840"/>
    </source>
</evidence>
<evidence type="ECO:0000313" key="10">
    <source>
        <dbReference type="Ensembl" id="ENSAPLP00000022489.1"/>
    </source>
</evidence>
<evidence type="ECO:0000256" key="8">
    <source>
        <dbReference type="ARBA" id="ARBA00048679"/>
    </source>
</evidence>
<dbReference type="SMART" id="SM00220">
    <property type="entry name" value="S_TKc"/>
    <property type="match status" value="1"/>
</dbReference>
<sequence length="152" mass="17653">MCNPFYSLCFISTMEFAYTCVGTPYYLSPEICENRPYNNKTDIWSLGCVLYELCALKHPFEGSSLHQLVLKICRGYFQPVSPKYSYDLRALISQLFKVSPRDRPSVNSILRKPFLQKLVLRYLPPEVSALYCCLPREKGVLCYKQFCLVLFC</sequence>
<dbReference type="AlphaFoldDB" id="A0A493T9B4"/>
<keyword evidence="5" id="KW-0418">Kinase</keyword>
<dbReference type="GeneTree" id="ENSGT00940000160136"/>
<dbReference type="PROSITE" id="PS50011">
    <property type="entry name" value="PROTEIN_KINASE_DOM"/>
    <property type="match status" value="1"/>
</dbReference>
<keyword evidence="2" id="KW-0723">Serine/threonine-protein kinase</keyword>
<dbReference type="SUPFAM" id="SSF56112">
    <property type="entry name" value="Protein kinase-like (PK-like)"/>
    <property type="match status" value="1"/>
</dbReference>
<proteinExistence type="predicted"/>
<evidence type="ECO:0000256" key="4">
    <source>
        <dbReference type="ARBA" id="ARBA00022741"/>
    </source>
</evidence>
<feature type="domain" description="Protein kinase" evidence="9">
    <location>
        <begin position="1"/>
        <end position="115"/>
    </location>
</feature>
<reference evidence="10 11" key="1">
    <citation type="submission" date="2017-10" db="EMBL/GenBank/DDBJ databases">
        <title>A new Pekin duck reference genome.</title>
        <authorList>
            <person name="Hou Z.-C."/>
            <person name="Zhou Z.-K."/>
            <person name="Zhu F."/>
            <person name="Hou S.-S."/>
        </authorList>
    </citation>
    <scope>NUCLEOTIDE SEQUENCE [LARGE SCALE GENOMIC DNA]</scope>
</reference>
<evidence type="ECO:0000256" key="2">
    <source>
        <dbReference type="ARBA" id="ARBA00022527"/>
    </source>
</evidence>
<dbReference type="Gene3D" id="1.10.510.10">
    <property type="entry name" value="Transferase(Phosphotransferase) domain 1"/>
    <property type="match status" value="1"/>
</dbReference>
<dbReference type="GO" id="GO:0005524">
    <property type="term" value="F:ATP binding"/>
    <property type="evidence" value="ECO:0007669"/>
    <property type="project" value="UniProtKB-KW"/>
</dbReference>
<keyword evidence="4" id="KW-0547">Nucleotide-binding</keyword>
<dbReference type="STRING" id="8840.ENSAPLP00000022489"/>
<protein>
    <recommendedName>
        <fullName evidence="1">non-specific serine/threonine protein kinase</fullName>
        <ecNumber evidence="1">2.7.11.1</ecNumber>
    </recommendedName>
</protein>
<evidence type="ECO:0000256" key="1">
    <source>
        <dbReference type="ARBA" id="ARBA00012513"/>
    </source>
</evidence>
<evidence type="ECO:0000256" key="5">
    <source>
        <dbReference type="ARBA" id="ARBA00022777"/>
    </source>
</evidence>
<organism evidence="10 11">
    <name type="scientific">Anas platyrhynchos platyrhynchos</name>
    <name type="common">Northern mallard</name>
    <dbReference type="NCBI Taxonomy" id="8840"/>
    <lineage>
        <taxon>Eukaryota</taxon>
        <taxon>Metazoa</taxon>
        <taxon>Chordata</taxon>
        <taxon>Craniata</taxon>
        <taxon>Vertebrata</taxon>
        <taxon>Euteleostomi</taxon>
        <taxon>Archelosauria</taxon>
        <taxon>Archosauria</taxon>
        <taxon>Dinosauria</taxon>
        <taxon>Saurischia</taxon>
        <taxon>Theropoda</taxon>
        <taxon>Coelurosauria</taxon>
        <taxon>Aves</taxon>
        <taxon>Neognathae</taxon>
        <taxon>Galloanserae</taxon>
        <taxon>Anseriformes</taxon>
        <taxon>Anatidae</taxon>
        <taxon>Anatinae</taxon>
        <taxon>Anas</taxon>
    </lineage>
</organism>
<keyword evidence="6" id="KW-0067">ATP-binding</keyword>
<accession>A0A493T9B4</accession>
<name>A0A493T9B4_ANAPP</name>
<reference evidence="10" key="2">
    <citation type="submission" date="2025-08" db="UniProtKB">
        <authorList>
            <consortium name="Ensembl"/>
        </authorList>
    </citation>
    <scope>IDENTIFICATION</scope>
</reference>
<evidence type="ECO:0000313" key="11">
    <source>
        <dbReference type="Proteomes" id="UP000016666"/>
    </source>
</evidence>
<dbReference type="OMA" id="GHFAPIN"/>
<keyword evidence="3" id="KW-0808">Transferase</keyword>
<evidence type="ECO:0000256" key="3">
    <source>
        <dbReference type="ARBA" id="ARBA00022679"/>
    </source>
</evidence>
<dbReference type="GO" id="GO:0004674">
    <property type="term" value="F:protein serine/threonine kinase activity"/>
    <property type="evidence" value="ECO:0007669"/>
    <property type="project" value="UniProtKB-KW"/>
</dbReference>
<reference evidence="10" key="3">
    <citation type="submission" date="2025-09" db="UniProtKB">
        <authorList>
            <consortium name="Ensembl"/>
        </authorList>
    </citation>
    <scope>IDENTIFICATION</scope>
</reference>
<dbReference type="Ensembl" id="ENSAPLT00000032983.1">
    <property type="protein sequence ID" value="ENSAPLP00000022489.1"/>
    <property type="gene ID" value="ENSAPLG00000030312.1"/>
</dbReference>
<dbReference type="Proteomes" id="UP000016666">
    <property type="component" value="Chromosome 1"/>
</dbReference>
<evidence type="ECO:0000259" key="9">
    <source>
        <dbReference type="PROSITE" id="PS50011"/>
    </source>
</evidence>
<comment type="catalytic activity">
    <reaction evidence="7">
        <text>L-threonyl-[protein] + ATP = O-phospho-L-threonyl-[protein] + ADP + H(+)</text>
        <dbReference type="Rhea" id="RHEA:46608"/>
        <dbReference type="Rhea" id="RHEA-COMP:11060"/>
        <dbReference type="Rhea" id="RHEA-COMP:11605"/>
        <dbReference type="ChEBI" id="CHEBI:15378"/>
        <dbReference type="ChEBI" id="CHEBI:30013"/>
        <dbReference type="ChEBI" id="CHEBI:30616"/>
        <dbReference type="ChEBI" id="CHEBI:61977"/>
        <dbReference type="ChEBI" id="CHEBI:456216"/>
        <dbReference type="EC" id="2.7.11.1"/>
    </reaction>
</comment>